<feature type="region of interest" description="Disordered" evidence="1">
    <location>
        <begin position="25"/>
        <end position="71"/>
    </location>
</feature>
<accession>A0A8H7APD1</accession>
<gene>
    <name evidence="2" type="ORF">GJ744_003107</name>
</gene>
<organism evidence="2 3">
    <name type="scientific">Endocarpon pusillum</name>
    <dbReference type="NCBI Taxonomy" id="364733"/>
    <lineage>
        <taxon>Eukaryota</taxon>
        <taxon>Fungi</taxon>
        <taxon>Dikarya</taxon>
        <taxon>Ascomycota</taxon>
        <taxon>Pezizomycotina</taxon>
        <taxon>Eurotiomycetes</taxon>
        <taxon>Chaetothyriomycetidae</taxon>
        <taxon>Verrucariales</taxon>
        <taxon>Verrucariaceae</taxon>
        <taxon>Endocarpon</taxon>
    </lineage>
</organism>
<dbReference type="EMBL" id="JAACFV010000016">
    <property type="protein sequence ID" value="KAF7511874.1"/>
    <property type="molecule type" value="Genomic_DNA"/>
</dbReference>
<evidence type="ECO:0000313" key="2">
    <source>
        <dbReference type="EMBL" id="KAF7511874.1"/>
    </source>
</evidence>
<dbReference type="AlphaFoldDB" id="A0A8H7APD1"/>
<feature type="compositionally biased region" description="Polar residues" evidence="1">
    <location>
        <begin position="8"/>
        <end position="20"/>
    </location>
</feature>
<proteinExistence type="predicted"/>
<feature type="region of interest" description="Disordered" evidence="1">
    <location>
        <begin position="1"/>
        <end position="20"/>
    </location>
</feature>
<name>A0A8H7APD1_9EURO</name>
<evidence type="ECO:0000256" key="1">
    <source>
        <dbReference type="SAM" id="MobiDB-lite"/>
    </source>
</evidence>
<sequence length="101" mass="10685">MREDRIVSVSQGGTADPQSVCQTLATKSSPRTGTHHRLIGAGNLSVRPTGRSGRAETPNPSPLHVYHPTTVPALVPDGTPLVERLKAGQMMPIPSKLSGLR</sequence>
<evidence type="ECO:0000313" key="3">
    <source>
        <dbReference type="Proteomes" id="UP000606974"/>
    </source>
</evidence>
<keyword evidence="3" id="KW-1185">Reference proteome</keyword>
<dbReference type="Proteomes" id="UP000606974">
    <property type="component" value="Unassembled WGS sequence"/>
</dbReference>
<comment type="caution">
    <text evidence="2">The sequence shown here is derived from an EMBL/GenBank/DDBJ whole genome shotgun (WGS) entry which is preliminary data.</text>
</comment>
<protein>
    <submittedName>
        <fullName evidence="2">Uncharacterized protein</fullName>
    </submittedName>
</protein>
<reference evidence="2" key="1">
    <citation type="submission" date="2020-02" db="EMBL/GenBank/DDBJ databases">
        <authorList>
            <person name="Palmer J.M."/>
        </authorList>
    </citation>
    <scope>NUCLEOTIDE SEQUENCE</scope>
    <source>
        <strain evidence="2">EPUS1.4</strain>
        <tissue evidence="2">Thallus</tissue>
    </source>
</reference>